<feature type="domain" description="Erythromycin biosynthesis protein CIII-like C-terminal" evidence="1">
    <location>
        <begin position="315"/>
        <end position="414"/>
    </location>
</feature>
<dbReference type="CDD" id="cd03784">
    <property type="entry name" value="GT1_Gtf-like"/>
    <property type="match status" value="1"/>
</dbReference>
<dbReference type="PANTHER" id="PTHR48050">
    <property type="entry name" value="STEROL 3-BETA-GLUCOSYLTRANSFERASE"/>
    <property type="match status" value="1"/>
</dbReference>
<dbReference type="GO" id="GO:0016758">
    <property type="term" value="F:hexosyltransferase activity"/>
    <property type="evidence" value="ECO:0007669"/>
    <property type="project" value="UniProtKB-ARBA"/>
</dbReference>
<organism evidence="2 3">
    <name type="scientific">Flavihumibacter solisilvae</name>
    <dbReference type="NCBI Taxonomy" id="1349421"/>
    <lineage>
        <taxon>Bacteria</taxon>
        <taxon>Pseudomonadati</taxon>
        <taxon>Bacteroidota</taxon>
        <taxon>Chitinophagia</taxon>
        <taxon>Chitinophagales</taxon>
        <taxon>Chitinophagaceae</taxon>
        <taxon>Flavihumibacter</taxon>
    </lineage>
</organism>
<dbReference type="PANTHER" id="PTHR48050:SF13">
    <property type="entry name" value="STEROL 3-BETA-GLUCOSYLTRANSFERASE UGT80A2"/>
    <property type="match status" value="1"/>
</dbReference>
<dbReference type="SUPFAM" id="SSF53756">
    <property type="entry name" value="UDP-Glycosyltransferase/glycogen phosphorylase"/>
    <property type="match status" value="1"/>
</dbReference>
<dbReference type="AlphaFoldDB" id="A0A0C1IWM6"/>
<dbReference type="GO" id="GO:0008194">
    <property type="term" value="F:UDP-glycosyltransferase activity"/>
    <property type="evidence" value="ECO:0007669"/>
    <property type="project" value="InterPro"/>
</dbReference>
<dbReference type="InterPro" id="IPR002213">
    <property type="entry name" value="UDP_glucos_trans"/>
</dbReference>
<reference evidence="2 3" key="1">
    <citation type="submission" date="2014-11" db="EMBL/GenBank/DDBJ databases">
        <title>Genome sequence of Flavihumibacter solisilvae 3-3.</title>
        <authorList>
            <person name="Zhou G."/>
            <person name="Li M."/>
            <person name="Wang G."/>
        </authorList>
    </citation>
    <scope>NUCLEOTIDE SEQUENCE [LARGE SCALE GENOMIC DNA]</scope>
    <source>
        <strain evidence="2 3">3-3</strain>
    </source>
</reference>
<dbReference type="RefSeq" id="WP_039138912.1">
    <property type="nucleotide sequence ID" value="NZ_JSVC01000009.1"/>
</dbReference>
<dbReference type="GO" id="GO:0017000">
    <property type="term" value="P:antibiotic biosynthetic process"/>
    <property type="evidence" value="ECO:0007669"/>
    <property type="project" value="UniProtKB-ARBA"/>
</dbReference>
<dbReference type="Pfam" id="PF06722">
    <property type="entry name" value="EryCIII-like_C"/>
    <property type="match status" value="1"/>
</dbReference>
<dbReference type="EMBL" id="JSVC01000009">
    <property type="protein sequence ID" value="KIC94899.1"/>
    <property type="molecule type" value="Genomic_DNA"/>
</dbReference>
<comment type="caution">
    <text evidence="2">The sequence shown here is derived from an EMBL/GenBank/DDBJ whole genome shotgun (WGS) entry which is preliminary data.</text>
</comment>
<sequence length="447" mass="51146">MNHKHSRKILMANVPADGHFNPLTGIAVHLKQQGYDVRWYGSDVYSKKAAKLGIPYFPFSKALEVNSENAEEVFPERKRINSKIGKLNFDLQNFFVRRAPEYYADLIDIHREFPFDLLIADCMFTAIPFVKELMQIPVLSIGIAPLLESSRDLAPYGLGLHPARSWAGKFRQAGLRWVADNILFRKSINVMYDLFEEYNIPHNGENFFDMGVRKASLFLQSGTPGFEYNRSDLSEHIRFIGALLPYAGERKEEPWFDSRLNKFDRVILVTQGTVERDVTKIIVPVLKAFRDSNYLVVATTGGNGTKLLREQYKADNIIIEDFIPFTDIMPYTDVYVTNGGYGGVMLGIENQLPLVVAGVHEGKNEINARIGYFRLGIDLRNERPTPEQMRNAIEKVIANGEYRRNVQALAREFKTYAPLELTERFVTELLLSRRHKLVPVNDDALIY</sequence>
<dbReference type="InterPro" id="IPR010610">
    <property type="entry name" value="EryCIII-like_C"/>
</dbReference>
<dbReference type="OrthoDB" id="6620093at2"/>
<keyword evidence="3" id="KW-1185">Reference proteome</keyword>
<keyword evidence="2" id="KW-0808">Transferase</keyword>
<gene>
    <name evidence="2" type="ORF">OI18_08285</name>
</gene>
<evidence type="ECO:0000313" key="2">
    <source>
        <dbReference type="EMBL" id="KIC94899.1"/>
    </source>
</evidence>
<dbReference type="STRING" id="1349421.OI18_08285"/>
<proteinExistence type="predicted"/>
<protein>
    <submittedName>
        <fullName evidence="2">Glycosyl transferase</fullName>
    </submittedName>
</protein>
<dbReference type="Proteomes" id="UP000031408">
    <property type="component" value="Unassembled WGS sequence"/>
</dbReference>
<dbReference type="Gene3D" id="3.40.50.2000">
    <property type="entry name" value="Glycogen Phosphorylase B"/>
    <property type="match status" value="2"/>
</dbReference>
<evidence type="ECO:0000259" key="1">
    <source>
        <dbReference type="Pfam" id="PF06722"/>
    </source>
</evidence>
<evidence type="ECO:0000313" key="3">
    <source>
        <dbReference type="Proteomes" id="UP000031408"/>
    </source>
</evidence>
<name>A0A0C1IWM6_9BACT</name>
<accession>A0A0C1IWM6</accession>
<dbReference type="InterPro" id="IPR050426">
    <property type="entry name" value="Glycosyltransferase_28"/>
</dbReference>